<dbReference type="ExpressionAtlas" id="M0QX81">
    <property type="expression patterns" value="baseline and differential"/>
</dbReference>
<reference evidence="1 2" key="3">
    <citation type="journal article" date="2004" name="Nature">
        <title>Finishing the euchromatic sequence of the human genome.</title>
        <authorList>
            <consortium name="International Human Genome Sequencing Consortium"/>
        </authorList>
    </citation>
    <scope>NUCLEOTIDE SEQUENCE [LARGE SCALE GENOMIC DNA]</scope>
</reference>
<dbReference type="OpenTargets" id="ENSG00000105341"/>
<name>M0QX81_HUMAN</name>
<keyword evidence="2" id="KW-1185">Reference proteome</keyword>
<organism evidence="1 2">
    <name type="scientific">Homo sapiens</name>
    <name type="common">Human</name>
    <dbReference type="NCBI Taxonomy" id="9606"/>
    <lineage>
        <taxon>Eukaryota</taxon>
        <taxon>Metazoa</taxon>
        <taxon>Chordata</taxon>
        <taxon>Craniata</taxon>
        <taxon>Vertebrata</taxon>
        <taxon>Euteleostomi</taxon>
        <taxon>Mammalia</taxon>
        <taxon>Eutheria</taxon>
        <taxon>Euarchontoglires</taxon>
        <taxon>Primates</taxon>
        <taxon>Haplorrhini</taxon>
        <taxon>Catarrhini</taxon>
        <taxon>Hominidae</taxon>
        <taxon>Homo</taxon>
    </lineage>
</organism>
<proteinExistence type="predicted"/>
<dbReference type="GeneTree" id="ENSGT00940000160500"/>
<dbReference type="HGNC" id="HGNC:25496">
    <property type="gene designation" value="DMAC2"/>
</dbReference>
<dbReference type="Bgee" id="ENSG00000105341">
    <property type="expression patterns" value="Expressed in apex of heart and 204 other cell types or tissues"/>
</dbReference>
<dbReference type="Ensembl" id="ENST00000594339.1">
    <property type="protein sequence ID" value="ENSP00000468966.1"/>
    <property type="gene ID" value="ENSG00000105341.19"/>
</dbReference>
<accession>M0QX81</accession>
<sequence>MWDLVLEDRRMNVSRQGVDQAR</sequence>
<dbReference type="EMBL" id="AC011526">
    <property type="status" value="NOT_ANNOTATED_CDS"/>
    <property type="molecule type" value="Genomic_DNA"/>
</dbReference>
<dbReference type="OrthoDB" id="5859291at2759"/>
<dbReference type="Proteomes" id="UP000005640">
    <property type="component" value="Chromosome 19"/>
</dbReference>
<dbReference type="VEuPathDB" id="HostDB:ENSG00000105341"/>
<reference evidence="1 2" key="1">
    <citation type="journal article" date="2001" name="Nature">
        <title>Initial sequencing and analysis of the human genome.</title>
        <authorList>
            <consortium name="International Human Genome Sequencing Consortium"/>
            <person name="Lander E.S."/>
            <person name="Linton L.M."/>
            <person name="Birren B."/>
            <person name="Nusbaum C."/>
            <person name="Zody M.C."/>
            <person name="Baldwin J."/>
            <person name="Devon K."/>
            <person name="Dewar K."/>
            <person name="Doyle M."/>
            <person name="FitzHugh W."/>
            <person name="Funke R."/>
            <person name="Gage D."/>
            <person name="Harris K."/>
            <person name="Heaford A."/>
            <person name="Howland J."/>
            <person name="Kann L."/>
            <person name="Lehoczky J."/>
            <person name="LeVine R."/>
            <person name="McEwan P."/>
            <person name="McKernan K."/>
            <person name="Meldrim J."/>
            <person name="Mesirov J.P."/>
            <person name="Miranda C."/>
            <person name="Morris W."/>
            <person name="Naylor J."/>
            <person name="Raymond C."/>
            <person name="Rosetti M."/>
            <person name="Santos R."/>
            <person name="Sheridan A."/>
            <person name="Sougnez C."/>
            <person name="Stange-Thomann N."/>
            <person name="Stojanovic N."/>
            <person name="Subramanian A."/>
            <person name="Wyman D."/>
            <person name="Rogers J."/>
            <person name="Sulston J."/>
            <person name="Ainscough R."/>
            <person name="Beck S."/>
            <person name="Bentley D."/>
            <person name="Burton J."/>
            <person name="Clee C."/>
            <person name="Carter N."/>
            <person name="Coulson A."/>
            <person name="Deadman R."/>
            <person name="Deloukas P."/>
            <person name="Dunham A."/>
            <person name="Dunham I."/>
            <person name="Durbin R."/>
            <person name="French L."/>
            <person name="Grafham D."/>
            <person name="Gregory S."/>
            <person name="Hubbard T."/>
            <person name="Humphray S."/>
            <person name="Hunt A."/>
            <person name="Jones M."/>
            <person name="Lloyd C."/>
            <person name="McMurray A."/>
            <person name="Matthews L."/>
            <person name="Mercer S."/>
            <person name="Milne S."/>
            <person name="Mullikin J.C."/>
            <person name="Mungall A."/>
            <person name="Plumb R."/>
            <person name="Ross M."/>
            <person name="Shownkeen R."/>
            <person name="Sims S."/>
            <person name="Waterston R.H."/>
            <person name="Wilson R.K."/>
            <person name="Hillier L.W."/>
            <person name="McPherson J.D."/>
            <person name="Marra M.A."/>
            <person name="Mardis E.R."/>
            <person name="Fulton L.A."/>
            <person name="Chinwalla A.T."/>
            <person name="Pepin K.H."/>
            <person name="Gish W.R."/>
            <person name="Chissoe S.L."/>
            <person name="Wendl M.C."/>
            <person name="Delehaunty K.D."/>
            <person name="Miner T.L."/>
            <person name="Delehaunty A."/>
            <person name="Kramer J.B."/>
            <person name="Cook L.L."/>
            <person name="Fulton R.S."/>
            <person name="Johnson D.L."/>
            <person name="Minx P.J."/>
            <person name="Clifton S.W."/>
            <person name="Hawkins T."/>
            <person name="Branscomb E."/>
            <person name="Predki P."/>
            <person name="Richardson P."/>
            <person name="Wenning S."/>
            <person name="Slezak T."/>
            <person name="Doggett N."/>
            <person name="Cheng J.F."/>
            <person name="Olsen A."/>
            <person name="Lucas S."/>
            <person name="Elkin C."/>
            <person name="Uberbacher E."/>
            <person name="Frazier M."/>
            <person name="Gibbs R.A."/>
            <person name="Muzny D.M."/>
            <person name="Scherer S.E."/>
            <person name="Bouck J.B."/>
            <person name="Sodergren E.J."/>
            <person name="Worley K.C."/>
            <person name="Rives C.M."/>
            <person name="Gorrell J.H."/>
            <person name="Metzker M.L."/>
            <person name="Naylor S.L."/>
            <person name="Kucherlapati R.S."/>
            <person name="Nelson D.L."/>
            <person name="Weinstock G.M."/>
            <person name="Sakaki Y."/>
            <person name="Fujiyama A."/>
            <person name="Hattori M."/>
            <person name="Yada T."/>
            <person name="Toyoda A."/>
            <person name="Itoh T."/>
            <person name="Kawagoe C."/>
            <person name="Watanabe H."/>
            <person name="Totoki Y."/>
            <person name="Taylor T."/>
            <person name="Weissenbach J."/>
            <person name="Heilig R."/>
            <person name="Saurin W."/>
            <person name="Artiguenave F."/>
            <person name="Brottier P."/>
            <person name="Bruls T."/>
            <person name="Pelletier E."/>
            <person name="Robert C."/>
            <person name="Wincker P."/>
            <person name="Smith D.R."/>
            <person name="Doucette-Stamm L."/>
            <person name="Rubenfield M."/>
            <person name="Weinstock K."/>
            <person name="Lee H.M."/>
            <person name="Dubois J."/>
            <person name="Rosenthal A."/>
            <person name="Platzer M."/>
            <person name="Nyakatura G."/>
            <person name="Taudien S."/>
            <person name="Rump A."/>
            <person name="Yang H."/>
            <person name="Yu J."/>
            <person name="Wang J."/>
            <person name="Huang G."/>
            <person name="Gu J."/>
            <person name="Hood L."/>
            <person name="Rowen L."/>
            <person name="Madan A."/>
            <person name="Qin S."/>
            <person name="Davis R.W."/>
            <person name="Federspiel N.A."/>
            <person name="Abola A.P."/>
            <person name="Proctor M.J."/>
            <person name="Myers R.M."/>
            <person name="Schmutz J."/>
            <person name="Dickson M."/>
            <person name="Grimwood J."/>
            <person name="Cox D.R."/>
            <person name="Olson M.V."/>
            <person name="Kaul R."/>
            <person name="Raymond C."/>
            <person name="Shimizu N."/>
            <person name="Kawasaki K."/>
            <person name="Minoshima S."/>
            <person name="Evans G.A."/>
            <person name="Athanasiou M."/>
            <person name="Schultz R."/>
            <person name="Roe B.A."/>
            <person name="Chen F."/>
            <person name="Pan H."/>
            <person name="Ramser J."/>
            <person name="Lehrach H."/>
            <person name="Reinhardt R."/>
            <person name="McCombie W.R."/>
            <person name="de la Bastide M."/>
            <person name="Dedhia N."/>
            <person name="Blocker H."/>
            <person name="Hornischer K."/>
            <person name="Nordsiek G."/>
            <person name="Agarwala R."/>
            <person name="Aravind L."/>
            <person name="Bailey J.A."/>
            <person name="Bateman A."/>
            <person name="Batzoglou S."/>
            <person name="Birney E."/>
            <person name="Bork P."/>
            <person name="Brown D.G."/>
            <person name="Burge C.B."/>
            <person name="Cerutti L."/>
            <person name="Chen H.C."/>
            <person name="Church D."/>
            <person name="Clamp M."/>
            <person name="Copley R.R."/>
            <person name="Doerks T."/>
            <person name="Eddy S.R."/>
            <person name="Eichler E.E."/>
            <person name="Furey T.S."/>
            <person name="Galagan J."/>
            <person name="Gilbert J.G."/>
            <person name="Harmon C."/>
            <person name="Hayashizaki Y."/>
            <person name="Haussler D."/>
            <person name="Hermjakob H."/>
            <person name="Hokamp K."/>
            <person name="Jang W."/>
            <person name="Johnson L.S."/>
            <person name="Jones T.A."/>
            <person name="Kasif S."/>
            <person name="Kaspryzk A."/>
            <person name="Kennedy S."/>
            <person name="Kent W.J."/>
            <person name="Kitts P."/>
            <person name="Koonin E.V."/>
            <person name="Korf I."/>
            <person name="Kulp D."/>
            <person name="Lancet D."/>
            <person name="Lowe T.M."/>
            <person name="McLysaght A."/>
            <person name="Mikkelsen T."/>
            <person name="Moran J.V."/>
            <person name="Mulder N."/>
            <person name="Pollara V.J."/>
            <person name="Ponting C.P."/>
            <person name="Schuler G."/>
            <person name="Schultz J."/>
            <person name="Slater G."/>
            <person name="Smit A.F."/>
            <person name="Stupka E."/>
            <person name="Szustakowski J."/>
            <person name="Thierry-Mieg D."/>
            <person name="Thierry-Mieg J."/>
            <person name="Wagner L."/>
            <person name="Wallis J."/>
            <person name="Wheeler R."/>
            <person name="Williams A."/>
            <person name="Wolf Y.I."/>
            <person name="Wolfe K.H."/>
            <person name="Yang S.P."/>
            <person name="Yeh R.F."/>
            <person name="Collins F."/>
            <person name="Guyer M.S."/>
            <person name="Peterson J."/>
            <person name="Felsenfeld A."/>
            <person name="Wetterstrand K.A."/>
            <person name="Patrinos A."/>
            <person name="Morgan M.J."/>
            <person name="de Jong P."/>
            <person name="Catanese J.J."/>
            <person name="Osoegawa K."/>
            <person name="Shizuya H."/>
            <person name="Choi S."/>
            <person name="Chen Y.J."/>
        </authorList>
    </citation>
    <scope>NUCLEOTIDE SEQUENCE [LARGE SCALE GENOMIC DNA]</scope>
</reference>
<reference evidence="1" key="4">
    <citation type="submission" date="2025-08" db="UniProtKB">
        <authorList>
            <consortium name="Ensembl"/>
        </authorList>
    </citation>
    <scope>IDENTIFICATION</scope>
</reference>
<dbReference type="HOGENOM" id="CLU_3425057_0_0_1"/>
<evidence type="ECO:0000313" key="1">
    <source>
        <dbReference type="Ensembl" id="ENSP00000468966.1"/>
    </source>
</evidence>
<protein>
    <submittedName>
        <fullName evidence="1">Distal membrane arm assembly component 2</fullName>
    </submittedName>
</protein>
<dbReference type="UCSC" id="uc060zbc.1">
    <property type="organism name" value="human"/>
</dbReference>
<reference evidence="1" key="5">
    <citation type="submission" date="2025-09" db="UniProtKB">
        <authorList>
            <consortium name="Ensembl"/>
        </authorList>
    </citation>
    <scope>IDENTIFICATION</scope>
</reference>
<reference evidence="1 2" key="2">
    <citation type="journal article" date="2004" name="Nature">
        <title>The DNA sequence and biology of human chromosome 19.</title>
        <authorList>
            <person name="Grimwood J."/>
            <person name="Gordon L.A."/>
            <person name="Olsen A."/>
            <person name="Terry A."/>
            <person name="Schmutz J."/>
            <person name="Lamerdin J."/>
            <person name="Hellsten U."/>
            <person name="Goodstein D."/>
            <person name="Couronne O."/>
            <person name="Tran-Gyamfi M."/>
            <person name="Aerts A."/>
            <person name="Altherr M."/>
            <person name="Ashworth L."/>
            <person name="Bajorek E."/>
            <person name="Black S."/>
            <person name="Branscomb E."/>
            <person name="Caenepeel S."/>
            <person name="Carrano A."/>
            <person name="Caoile C."/>
            <person name="Chan Y.M."/>
            <person name="Christensen M."/>
            <person name="Cleland C.A."/>
            <person name="Copeland A."/>
            <person name="Dalin E."/>
            <person name="Dehal P."/>
            <person name="Denys M."/>
            <person name="Detter J.C."/>
            <person name="Escobar J."/>
            <person name="Flowers D."/>
            <person name="Fotopulos D."/>
            <person name="Garcia C."/>
            <person name="Georgescu A.M."/>
            <person name="Glavina T."/>
            <person name="Gomez M."/>
            <person name="Gonzales E."/>
            <person name="Groza M."/>
            <person name="Hammon N."/>
            <person name="Hawkins T."/>
            <person name="Haydu L."/>
            <person name="Ho I."/>
            <person name="Huang W."/>
            <person name="Israni S."/>
            <person name="Jett J."/>
            <person name="Kadner K."/>
            <person name="Kimball H."/>
            <person name="Kobayashi A."/>
            <person name="Larionov V."/>
            <person name="Leem S.H."/>
            <person name="Lopez F."/>
            <person name="Lou Y."/>
            <person name="Lowry S."/>
            <person name="Malfatti S."/>
            <person name="Martinez D."/>
            <person name="McCready P."/>
            <person name="Medina C."/>
            <person name="Morgan J."/>
            <person name="Nelson K."/>
            <person name="Nolan M."/>
            <person name="Ovcharenko I."/>
            <person name="Pitluck S."/>
            <person name="Pollard M."/>
            <person name="Popkie A.P."/>
            <person name="Predki P."/>
            <person name="Quan G."/>
            <person name="Ramirez L."/>
            <person name="Rash S."/>
            <person name="Retterer J."/>
            <person name="Rodriguez A."/>
            <person name="Rogers S."/>
            <person name="Salamov A."/>
            <person name="Salazar A."/>
            <person name="She X."/>
            <person name="Smith D."/>
            <person name="Slezak T."/>
            <person name="Solovyev V."/>
            <person name="Thayer N."/>
            <person name="Tice H."/>
            <person name="Tsai M."/>
            <person name="Ustaszewska A."/>
            <person name="Vo N."/>
            <person name="Wagner M."/>
            <person name="Wheeler J."/>
            <person name="Wu K."/>
            <person name="Xie G."/>
            <person name="Yang J."/>
            <person name="Dubchak I."/>
            <person name="Furey T.S."/>
            <person name="DeJong P."/>
            <person name="Dickson M."/>
            <person name="Gordon D."/>
            <person name="Eichler E.E."/>
            <person name="Pennacchio L.A."/>
            <person name="Richardson P."/>
            <person name="Stubbs L."/>
            <person name="Rokhsar D.S."/>
            <person name="Myers R.M."/>
            <person name="Rubin E.M."/>
            <person name="Lucas S.M."/>
        </authorList>
    </citation>
    <scope>NUCLEOTIDE SEQUENCE [LARGE SCALE GENOMIC DNA]</scope>
</reference>
<dbReference type="AlphaFoldDB" id="M0QX81"/>
<gene>
    <name evidence="1" type="primary">DMAC2</name>
</gene>
<evidence type="ECO:0000313" key="2">
    <source>
        <dbReference type="Proteomes" id="UP000005640"/>
    </source>
</evidence>